<keyword evidence="2" id="KW-0238">DNA-binding</keyword>
<accession>A0AAU7DP50</accession>
<sequence length="403" mass="45166">MKLKPTTRPGAEPYWCAISRGLAIGYRKGTNGGTWIARHFAVGTGRRKASLGVADDHEDADGIRVLSFDQAQERARTWVSRMVQEENGEIASGPYTVAEAMADYVNDRFKVKRKPQNRTKAIINAHIIPALGHIDVSKLRIGTVKAWRDSLAEKPPRLRTKRGKKQAYRGFDEGDVDAMRKRQATANRILTVLKAALNFAKSEGRIGTDLAWKDAKPFRKVDVPKIRFLTDDEVKSLISHCEPDFALLVKGALLTGARYGELTALRVENVDLGGQQIYVAESKNGDSRYVDLNNEGVELFRQVIAGRDAKEHVFVRSNSKPWKTSEQFRPMNAACEAAKIEECTFHILRHTYASHAVMAGLPIAVLAEHLGHKDTRITERHYAHFSQGYRQMMVRQKAPGFGF</sequence>
<protein>
    <submittedName>
        <fullName evidence="5">Tyrosine-type recombinase/integrase</fullName>
    </submittedName>
</protein>
<comment type="similarity">
    <text evidence="1">Belongs to the 'phage' integrase family.</text>
</comment>
<dbReference type="GO" id="GO:0003677">
    <property type="term" value="F:DNA binding"/>
    <property type="evidence" value="ECO:0007669"/>
    <property type="project" value="UniProtKB-KW"/>
</dbReference>
<name>A0AAU7DP50_9BACT</name>
<dbReference type="InterPro" id="IPR002104">
    <property type="entry name" value="Integrase_catalytic"/>
</dbReference>
<dbReference type="RefSeq" id="WP_348264316.1">
    <property type="nucleotide sequence ID" value="NZ_CP121196.1"/>
</dbReference>
<reference evidence="5" key="1">
    <citation type="submission" date="2023-03" db="EMBL/GenBank/DDBJ databases">
        <title>Edaphobacter sp.</title>
        <authorList>
            <person name="Huber K.J."/>
            <person name="Papendorf J."/>
            <person name="Pilke C."/>
            <person name="Bunk B."/>
            <person name="Sproeer C."/>
            <person name="Pester M."/>
        </authorList>
    </citation>
    <scope>NUCLEOTIDE SEQUENCE</scope>
    <source>
        <strain evidence="5">DSM 110680</strain>
    </source>
</reference>
<proteinExistence type="inferred from homology"/>
<dbReference type="SUPFAM" id="SSF56349">
    <property type="entry name" value="DNA breaking-rejoining enzymes"/>
    <property type="match status" value="1"/>
</dbReference>
<dbReference type="PANTHER" id="PTHR30349">
    <property type="entry name" value="PHAGE INTEGRASE-RELATED"/>
    <property type="match status" value="1"/>
</dbReference>
<dbReference type="InterPro" id="IPR010998">
    <property type="entry name" value="Integrase_recombinase_N"/>
</dbReference>
<dbReference type="Gene3D" id="1.10.150.130">
    <property type="match status" value="1"/>
</dbReference>
<keyword evidence="3" id="KW-0233">DNA recombination</keyword>
<dbReference type="PROSITE" id="PS51898">
    <property type="entry name" value="TYR_RECOMBINASE"/>
    <property type="match status" value="1"/>
</dbReference>
<evidence type="ECO:0000313" key="5">
    <source>
        <dbReference type="EMBL" id="XBH19101.1"/>
    </source>
</evidence>
<dbReference type="Pfam" id="PF00589">
    <property type="entry name" value="Phage_integrase"/>
    <property type="match status" value="1"/>
</dbReference>
<gene>
    <name evidence="5" type="ORF">P8935_07220</name>
</gene>
<evidence type="ECO:0000256" key="1">
    <source>
        <dbReference type="ARBA" id="ARBA00008857"/>
    </source>
</evidence>
<dbReference type="CDD" id="cd00796">
    <property type="entry name" value="INT_Rci_Hp1_C"/>
    <property type="match status" value="1"/>
</dbReference>
<evidence type="ECO:0000256" key="2">
    <source>
        <dbReference type="ARBA" id="ARBA00023125"/>
    </source>
</evidence>
<dbReference type="InterPro" id="IPR013762">
    <property type="entry name" value="Integrase-like_cat_sf"/>
</dbReference>
<dbReference type="EMBL" id="CP121196">
    <property type="protein sequence ID" value="XBH19101.1"/>
    <property type="molecule type" value="Genomic_DNA"/>
</dbReference>
<feature type="domain" description="Tyr recombinase" evidence="4">
    <location>
        <begin position="224"/>
        <end position="398"/>
    </location>
</feature>
<dbReference type="GO" id="GO:0015074">
    <property type="term" value="P:DNA integration"/>
    <property type="evidence" value="ECO:0007669"/>
    <property type="project" value="InterPro"/>
</dbReference>
<dbReference type="InterPro" id="IPR050090">
    <property type="entry name" value="Tyrosine_recombinase_XerCD"/>
</dbReference>
<dbReference type="Gene3D" id="1.10.443.10">
    <property type="entry name" value="Intergrase catalytic core"/>
    <property type="match status" value="1"/>
</dbReference>
<dbReference type="GO" id="GO:0006310">
    <property type="term" value="P:DNA recombination"/>
    <property type="evidence" value="ECO:0007669"/>
    <property type="project" value="UniProtKB-KW"/>
</dbReference>
<dbReference type="AlphaFoldDB" id="A0AAU7DP50"/>
<dbReference type="PANTHER" id="PTHR30349:SF64">
    <property type="entry name" value="PROPHAGE INTEGRASE INTD-RELATED"/>
    <property type="match status" value="1"/>
</dbReference>
<organism evidence="5">
    <name type="scientific">Telmatobacter sp. DSM 110680</name>
    <dbReference type="NCBI Taxonomy" id="3036704"/>
    <lineage>
        <taxon>Bacteria</taxon>
        <taxon>Pseudomonadati</taxon>
        <taxon>Acidobacteriota</taxon>
        <taxon>Terriglobia</taxon>
        <taxon>Terriglobales</taxon>
        <taxon>Acidobacteriaceae</taxon>
        <taxon>Telmatobacter</taxon>
    </lineage>
</organism>
<dbReference type="InterPro" id="IPR011010">
    <property type="entry name" value="DNA_brk_join_enz"/>
</dbReference>
<evidence type="ECO:0000259" key="4">
    <source>
        <dbReference type="PROSITE" id="PS51898"/>
    </source>
</evidence>
<evidence type="ECO:0000256" key="3">
    <source>
        <dbReference type="ARBA" id="ARBA00023172"/>
    </source>
</evidence>